<sequence length="260" mass="29580">MASTAQPMEKDLHGVSTIQKIMKEAVQMSQKEEVELVAMLKKKGYRDIFREQAEKYCEETTIHGVKYLARERSAKRWYWGVIVLGTFCSASFLIYGVVDNYFRSPTLVSIETTDYPVHRIPFPALTICNLNKISNSSLPPDQQTVLGRVVYPNETEWRQRVLDALEIAYMDSCAGGRCPLSADSCEGDHCLPSAETRRRTHDIPPEQVRKIMAMTSPSCDEMVVACLWRGRKTPCSKLFKTQRTDLGYCCLFNAHYDSAK</sequence>
<dbReference type="GO" id="GO:0005886">
    <property type="term" value="C:plasma membrane"/>
    <property type="evidence" value="ECO:0007669"/>
    <property type="project" value="TreeGrafter"/>
</dbReference>
<dbReference type="InterPro" id="IPR001873">
    <property type="entry name" value="ENaC"/>
</dbReference>
<protein>
    <submittedName>
        <fullName evidence="14">Pickpocket protein 28</fullName>
    </submittedName>
</protein>
<evidence type="ECO:0000256" key="1">
    <source>
        <dbReference type="ARBA" id="ARBA00004141"/>
    </source>
</evidence>
<dbReference type="AlphaFoldDB" id="A0A6A4VIC5"/>
<evidence type="ECO:0000256" key="10">
    <source>
        <dbReference type="ARBA" id="ARBA00023201"/>
    </source>
</evidence>
<keyword evidence="5 12" id="KW-0812">Transmembrane</keyword>
<evidence type="ECO:0000256" key="4">
    <source>
        <dbReference type="ARBA" id="ARBA00022461"/>
    </source>
</evidence>
<reference evidence="14 15" key="1">
    <citation type="submission" date="2019-07" db="EMBL/GenBank/DDBJ databases">
        <title>Draft genome assembly of a fouling barnacle, Amphibalanus amphitrite (Darwin, 1854): The first reference genome for Thecostraca.</title>
        <authorList>
            <person name="Kim W."/>
        </authorList>
    </citation>
    <scope>NUCLEOTIDE SEQUENCE [LARGE SCALE GENOMIC DNA]</scope>
    <source>
        <strain evidence="14">SNU_AA5</strain>
        <tissue evidence="14">Soma without cirri and trophi</tissue>
    </source>
</reference>
<gene>
    <name evidence="14" type="primary">ppk28_0</name>
    <name evidence="14" type="ORF">FJT64_006327</name>
</gene>
<evidence type="ECO:0000256" key="6">
    <source>
        <dbReference type="ARBA" id="ARBA00022989"/>
    </source>
</evidence>
<dbReference type="Pfam" id="PF00858">
    <property type="entry name" value="ASC"/>
    <property type="match status" value="1"/>
</dbReference>
<evidence type="ECO:0000256" key="11">
    <source>
        <dbReference type="ARBA" id="ARBA00023303"/>
    </source>
</evidence>
<keyword evidence="9 13" id="KW-0472">Membrane</keyword>
<evidence type="ECO:0000256" key="3">
    <source>
        <dbReference type="ARBA" id="ARBA00022448"/>
    </source>
</evidence>
<evidence type="ECO:0000256" key="7">
    <source>
        <dbReference type="ARBA" id="ARBA00023053"/>
    </source>
</evidence>
<dbReference type="EMBL" id="VIIS01001579">
    <property type="protein sequence ID" value="KAF0296177.1"/>
    <property type="molecule type" value="Genomic_DNA"/>
</dbReference>
<accession>A0A6A4VIC5</accession>
<comment type="caution">
    <text evidence="14">The sequence shown here is derived from an EMBL/GenBank/DDBJ whole genome shotgun (WGS) entry which is preliminary data.</text>
</comment>
<evidence type="ECO:0000256" key="2">
    <source>
        <dbReference type="ARBA" id="ARBA00007193"/>
    </source>
</evidence>
<organism evidence="14 15">
    <name type="scientific">Amphibalanus amphitrite</name>
    <name type="common">Striped barnacle</name>
    <name type="synonym">Balanus amphitrite</name>
    <dbReference type="NCBI Taxonomy" id="1232801"/>
    <lineage>
        <taxon>Eukaryota</taxon>
        <taxon>Metazoa</taxon>
        <taxon>Ecdysozoa</taxon>
        <taxon>Arthropoda</taxon>
        <taxon>Crustacea</taxon>
        <taxon>Multicrustacea</taxon>
        <taxon>Cirripedia</taxon>
        <taxon>Thoracica</taxon>
        <taxon>Thoracicalcarea</taxon>
        <taxon>Balanomorpha</taxon>
        <taxon>Balanoidea</taxon>
        <taxon>Balanidae</taxon>
        <taxon>Amphibalaninae</taxon>
        <taxon>Amphibalanus</taxon>
    </lineage>
</organism>
<keyword evidence="6 13" id="KW-1133">Transmembrane helix</keyword>
<evidence type="ECO:0000256" key="9">
    <source>
        <dbReference type="ARBA" id="ARBA00023136"/>
    </source>
</evidence>
<keyword evidence="8 12" id="KW-0406">Ion transport</keyword>
<keyword evidence="11 12" id="KW-0407">Ion channel</keyword>
<evidence type="ECO:0000256" key="12">
    <source>
        <dbReference type="RuleBase" id="RU000679"/>
    </source>
</evidence>
<dbReference type="Proteomes" id="UP000440578">
    <property type="component" value="Unassembled WGS sequence"/>
</dbReference>
<keyword evidence="10 12" id="KW-0739">Sodium transport</keyword>
<keyword evidence="15" id="KW-1185">Reference proteome</keyword>
<name>A0A6A4VIC5_AMPAM</name>
<proteinExistence type="inferred from homology"/>
<dbReference type="PANTHER" id="PTHR11690:SF300">
    <property type="entry name" value="PICKPOCKET PROTEIN 19"/>
    <property type="match status" value="1"/>
</dbReference>
<keyword evidence="7" id="KW-0915">Sodium</keyword>
<comment type="subcellular location">
    <subcellularLocation>
        <location evidence="1">Membrane</location>
        <topology evidence="1">Multi-pass membrane protein</topology>
    </subcellularLocation>
</comment>
<dbReference type="Gene3D" id="2.60.470.10">
    <property type="entry name" value="Acid-sensing ion channels like domains"/>
    <property type="match status" value="1"/>
</dbReference>
<feature type="transmembrane region" description="Helical" evidence="13">
    <location>
        <begin position="77"/>
        <end position="98"/>
    </location>
</feature>
<dbReference type="PANTHER" id="PTHR11690">
    <property type="entry name" value="AMILORIDE-SENSITIVE SODIUM CHANNEL-RELATED"/>
    <property type="match status" value="1"/>
</dbReference>
<dbReference type="OrthoDB" id="6330164at2759"/>
<evidence type="ECO:0000256" key="13">
    <source>
        <dbReference type="SAM" id="Phobius"/>
    </source>
</evidence>
<dbReference type="GO" id="GO:0015280">
    <property type="term" value="F:ligand-gated sodium channel activity"/>
    <property type="evidence" value="ECO:0007669"/>
    <property type="project" value="TreeGrafter"/>
</dbReference>
<evidence type="ECO:0000256" key="8">
    <source>
        <dbReference type="ARBA" id="ARBA00023065"/>
    </source>
</evidence>
<evidence type="ECO:0000256" key="5">
    <source>
        <dbReference type="ARBA" id="ARBA00022692"/>
    </source>
</evidence>
<comment type="similarity">
    <text evidence="2 12">Belongs to the amiloride-sensitive sodium channel (TC 1.A.6) family.</text>
</comment>
<keyword evidence="4 12" id="KW-0894">Sodium channel</keyword>
<evidence type="ECO:0000313" key="15">
    <source>
        <dbReference type="Proteomes" id="UP000440578"/>
    </source>
</evidence>
<keyword evidence="3 12" id="KW-0813">Transport</keyword>
<evidence type="ECO:0000313" key="14">
    <source>
        <dbReference type="EMBL" id="KAF0296177.1"/>
    </source>
</evidence>